<evidence type="ECO:0000313" key="2">
    <source>
        <dbReference type="Proteomes" id="UP001430953"/>
    </source>
</evidence>
<dbReference type="Proteomes" id="UP001430953">
    <property type="component" value="Unassembled WGS sequence"/>
</dbReference>
<sequence length="152" mass="17159">MIYCLKYLKKCKKKSGQQFFNRGKNFLIDMVKLAANLNASSGFSSRTPEQLRNCWDNLKKAAKTSVANKRKKRFLTENPLLSKVKGLIDVVDGLPNAFNSDATFRVDVLHNSTDNDKQKLILVDVVDNSSLLQGGLILTSENFSLNLIDWFN</sequence>
<gene>
    <name evidence="1" type="ORF">PUN28_008216</name>
</gene>
<keyword evidence="2" id="KW-1185">Reference proteome</keyword>
<evidence type="ECO:0000313" key="1">
    <source>
        <dbReference type="EMBL" id="KAL0120388.1"/>
    </source>
</evidence>
<name>A0AAW2FX71_9HYME</name>
<proteinExistence type="predicted"/>
<dbReference type="AlphaFoldDB" id="A0AAW2FX71"/>
<accession>A0AAW2FX71</accession>
<comment type="caution">
    <text evidence="1">The sequence shown here is derived from an EMBL/GenBank/DDBJ whole genome shotgun (WGS) entry which is preliminary data.</text>
</comment>
<protein>
    <recommendedName>
        <fullName evidence="3">Myb/SANT-like domain-containing protein</fullName>
    </recommendedName>
</protein>
<organism evidence="1 2">
    <name type="scientific">Cardiocondyla obscurior</name>
    <dbReference type="NCBI Taxonomy" id="286306"/>
    <lineage>
        <taxon>Eukaryota</taxon>
        <taxon>Metazoa</taxon>
        <taxon>Ecdysozoa</taxon>
        <taxon>Arthropoda</taxon>
        <taxon>Hexapoda</taxon>
        <taxon>Insecta</taxon>
        <taxon>Pterygota</taxon>
        <taxon>Neoptera</taxon>
        <taxon>Endopterygota</taxon>
        <taxon>Hymenoptera</taxon>
        <taxon>Apocrita</taxon>
        <taxon>Aculeata</taxon>
        <taxon>Formicoidea</taxon>
        <taxon>Formicidae</taxon>
        <taxon>Myrmicinae</taxon>
        <taxon>Cardiocondyla</taxon>
    </lineage>
</organism>
<reference evidence="1 2" key="1">
    <citation type="submission" date="2023-03" db="EMBL/GenBank/DDBJ databases">
        <title>High recombination rates correlate with genetic variation in Cardiocondyla obscurior ants.</title>
        <authorList>
            <person name="Errbii M."/>
        </authorList>
    </citation>
    <scope>NUCLEOTIDE SEQUENCE [LARGE SCALE GENOMIC DNA]</scope>
    <source>
        <strain evidence="1">Alpha-2009</strain>
        <tissue evidence="1">Whole body</tissue>
    </source>
</reference>
<evidence type="ECO:0008006" key="3">
    <source>
        <dbReference type="Google" id="ProtNLM"/>
    </source>
</evidence>
<dbReference type="EMBL" id="JADYXP020000007">
    <property type="protein sequence ID" value="KAL0120388.1"/>
    <property type="molecule type" value="Genomic_DNA"/>
</dbReference>